<dbReference type="EMBL" id="JAQQWN010000006">
    <property type="protein sequence ID" value="KAK8079405.1"/>
    <property type="molecule type" value="Genomic_DNA"/>
</dbReference>
<dbReference type="Proteomes" id="UP001433268">
    <property type="component" value="Unassembled WGS sequence"/>
</dbReference>
<comment type="caution">
    <text evidence="5">The sequence shown here is derived from an EMBL/GenBank/DDBJ whole genome shotgun (WGS) entry which is preliminary data.</text>
</comment>
<dbReference type="PROSITE" id="PS50088">
    <property type="entry name" value="ANK_REPEAT"/>
    <property type="match status" value="4"/>
</dbReference>
<name>A0ABR1W7E4_9PEZI</name>
<sequence length="800" mass="88842">MAEIFGVVAASLQIAECCKSVTRFISDVTNDTSHIGDTLLHFRNTIVGIANVFDDIQSTIKDQALGESDSLITLLSDSGQHCADLLEKLQKQLPAELSEDAGVKQRLRAAFTRKLNEKVIQELVGFLDRRQVFRLDAQMRRVLQELSAPPPYSSSGNLEKHDYDRLKGNIDKFRETATREPSVHDPDMVSVGGDRRESRATTSGLDDVPSEVLILLANELPLVPQHDDEVKELEARGLFLQAANVNCLGQSHEVEMEHEERRADLLIKCATVRLHQRALDILQNLWDSEARKEEESIYPARLARLGSKLARLLLDGQRLGHFTDQQRAEDLAKVSAVLNKSLKVLNAKIRTLRPFPCDTILVVGELMIHLLEETGQTTHASNFAKIFPQMLQRELTGELGPIPSDWPRTFEPSTSKALDWCKPENLKKLEGTWPAATAVVTRPDGLKFETRSSDFRFDEMVGGISPLHLAVIYGKEKIVAEMLSEVEDVDVGNPGLSTPLMEAARSGRKDIAQMLLTHNSSVECVDEKMRRTVLHWAQTTETHNGVDVSKLFLRAHASLLLEKEDANGKTALYLACEAVNTEMVELLVNKYHANADVQEKFHKTALHTTVDATDRLDERFRIARVLLKAQADPNTSDNRDHTPLCIASSRGHVKIVRLLLDYKAEPNRPGQEGRTPLIEATRRKHVDVVGVLMRSKADPHALDPSGRSALDYAGRNPAAADINRLLRRRGSMPCQQRKNSQALSPQSSLAPTRSNTTTTSTPSTQTSRSQAGEGALPSRTFGRWSLDVVSTGSSSRTSRS</sequence>
<evidence type="ECO:0000313" key="5">
    <source>
        <dbReference type="EMBL" id="KAK8079405.1"/>
    </source>
</evidence>
<dbReference type="SUPFAM" id="SSF48403">
    <property type="entry name" value="Ankyrin repeat"/>
    <property type="match status" value="1"/>
</dbReference>
<protein>
    <submittedName>
        <fullName evidence="5">Ankyrin</fullName>
    </submittedName>
</protein>
<evidence type="ECO:0000256" key="2">
    <source>
        <dbReference type="ARBA" id="ARBA00023043"/>
    </source>
</evidence>
<dbReference type="Pfam" id="PF12796">
    <property type="entry name" value="Ank_2"/>
    <property type="match status" value="2"/>
</dbReference>
<organism evidence="5 6">
    <name type="scientific">Apiospora hydei</name>
    <dbReference type="NCBI Taxonomy" id="1337664"/>
    <lineage>
        <taxon>Eukaryota</taxon>
        <taxon>Fungi</taxon>
        <taxon>Dikarya</taxon>
        <taxon>Ascomycota</taxon>
        <taxon>Pezizomycotina</taxon>
        <taxon>Sordariomycetes</taxon>
        <taxon>Xylariomycetidae</taxon>
        <taxon>Amphisphaeriales</taxon>
        <taxon>Apiosporaceae</taxon>
        <taxon>Apiospora</taxon>
    </lineage>
</organism>
<evidence type="ECO:0000313" key="6">
    <source>
        <dbReference type="Proteomes" id="UP001433268"/>
    </source>
</evidence>
<reference evidence="5 6" key="1">
    <citation type="submission" date="2023-01" db="EMBL/GenBank/DDBJ databases">
        <title>Analysis of 21 Apiospora genomes using comparative genomics revels a genus with tremendous synthesis potential of carbohydrate active enzymes and secondary metabolites.</title>
        <authorList>
            <person name="Sorensen T."/>
        </authorList>
    </citation>
    <scope>NUCLEOTIDE SEQUENCE [LARGE SCALE GENOMIC DNA]</scope>
    <source>
        <strain evidence="5 6">CBS 114990</strain>
    </source>
</reference>
<feature type="repeat" description="ANK" evidence="3">
    <location>
        <begin position="672"/>
        <end position="704"/>
    </location>
</feature>
<dbReference type="Pfam" id="PF00023">
    <property type="entry name" value="Ank"/>
    <property type="match status" value="1"/>
</dbReference>
<keyword evidence="1" id="KW-0677">Repeat</keyword>
<keyword evidence="6" id="KW-1185">Reference proteome</keyword>
<evidence type="ECO:0000256" key="3">
    <source>
        <dbReference type="PROSITE-ProRule" id="PRU00023"/>
    </source>
</evidence>
<feature type="repeat" description="ANK" evidence="3">
    <location>
        <begin position="495"/>
        <end position="527"/>
    </location>
</feature>
<evidence type="ECO:0000256" key="1">
    <source>
        <dbReference type="ARBA" id="ARBA00022737"/>
    </source>
</evidence>
<feature type="compositionally biased region" description="Low complexity" evidence="4">
    <location>
        <begin position="751"/>
        <end position="770"/>
    </location>
</feature>
<dbReference type="RefSeq" id="XP_066666880.1">
    <property type="nucleotide sequence ID" value="XM_066811538.1"/>
</dbReference>
<accession>A0ABR1W7E4</accession>
<feature type="compositionally biased region" description="Polar residues" evidence="4">
    <location>
        <begin position="733"/>
        <end position="750"/>
    </location>
</feature>
<feature type="compositionally biased region" description="Basic and acidic residues" evidence="4">
    <location>
        <begin position="174"/>
        <end position="199"/>
    </location>
</feature>
<gene>
    <name evidence="5" type="ORF">PG997_007223</name>
</gene>
<evidence type="ECO:0000256" key="4">
    <source>
        <dbReference type="SAM" id="MobiDB-lite"/>
    </source>
</evidence>
<dbReference type="PANTHER" id="PTHR24166:SF48">
    <property type="entry name" value="PROTEIN VAPYRIN"/>
    <property type="match status" value="1"/>
</dbReference>
<feature type="region of interest" description="Disordered" evidence="4">
    <location>
        <begin position="731"/>
        <end position="800"/>
    </location>
</feature>
<dbReference type="PROSITE" id="PS50297">
    <property type="entry name" value="ANK_REP_REGION"/>
    <property type="match status" value="3"/>
</dbReference>
<proteinExistence type="predicted"/>
<dbReference type="InterPro" id="IPR050889">
    <property type="entry name" value="Dendritic_Spine_Reg/Scaffold"/>
</dbReference>
<feature type="compositionally biased region" description="Low complexity" evidence="4">
    <location>
        <begin position="790"/>
        <end position="800"/>
    </location>
</feature>
<feature type="region of interest" description="Disordered" evidence="4">
    <location>
        <begin position="174"/>
        <end position="203"/>
    </location>
</feature>
<dbReference type="GeneID" id="92044598"/>
<dbReference type="Gene3D" id="1.25.40.20">
    <property type="entry name" value="Ankyrin repeat-containing domain"/>
    <property type="match status" value="1"/>
</dbReference>
<dbReference type="InterPro" id="IPR036770">
    <property type="entry name" value="Ankyrin_rpt-contain_sf"/>
</dbReference>
<dbReference type="InterPro" id="IPR002110">
    <property type="entry name" value="Ankyrin_rpt"/>
</dbReference>
<feature type="repeat" description="ANK" evidence="3">
    <location>
        <begin position="639"/>
        <end position="671"/>
    </location>
</feature>
<keyword evidence="2 3" id="KW-0040">ANK repeat</keyword>
<dbReference type="PANTHER" id="PTHR24166">
    <property type="entry name" value="ROLLING PEBBLES, ISOFORM B"/>
    <property type="match status" value="1"/>
</dbReference>
<feature type="repeat" description="ANK" evidence="3">
    <location>
        <begin position="462"/>
        <end position="494"/>
    </location>
</feature>
<dbReference type="SMART" id="SM00248">
    <property type="entry name" value="ANK"/>
    <property type="match status" value="7"/>
</dbReference>